<evidence type="ECO:0000259" key="4">
    <source>
        <dbReference type="PROSITE" id="PS50949"/>
    </source>
</evidence>
<dbReference type="RefSeq" id="WP_117351256.1">
    <property type="nucleotide sequence ID" value="NZ_CP020083.1"/>
</dbReference>
<accession>A0ABM6M373</accession>
<evidence type="ECO:0000313" key="6">
    <source>
        <dbReference type="Proteomes" id="UP000258016"/>
    </source>
</evidence>
<keyword evidence="2" id="KW-0238">DNA-binding</keyword>
<protein>
    <recommendedName>
        <fullName evidence="4">HTH gntR-type domain-containing protein</fullName>
    </recommendedName>
</protein>
<dbReference type="InterPro" id="IPR036390">
    <property type="entry name" value="WH_DNA-bd_sf"/>
</dbReference>
<dbReference type="SMART" id="SM00345">
    <property type="entry name" value="HTH_GNTR"/>
    <property type="match status" value="1"/>
</dbReference>
<dbReference type="Proteomes" id="UP000258016">
    <property type="component" value="Chromosome"/>
</dbReference>
<keyword evidence="1" id="KW-0805">Transcription regulation</keyword>
<dbReference type="GeneID" id="303484246"/>
<dbReference type="InterPro" id="IPR036388">
    <property type="entry name" value="WH-like_DNA-bd_sf"/>
</dbReference>
<dbReference type="PANTHER" id="PTHR43537">
    <property type="entry name" value="TRANSCRIPTIONAL REGULATOR, GNTR FAMILY"/>
    <property type="match status" value="1"/>
</dbReference>
<evidence type="ECO:0000256" key="3">
    <source>
        <dbReference type="ARBA" id="ARBA00023163"/>
    </source>
</evidence>
<dbReference type="PROSITE" id="PS50949">
    <property type="entry name" value="HTH_GNTR"/>
    <property type="match status" value="1"/>
</dbReference>
<keyword evidence="3" id="KW-0804">Transcription</keyword>
<dbReference type="SUPFAM" id="SSF46785">
    <property type="entry name" value="Winged helix' DNA-binding domain"/>
    <property type="match status" value="1"/>
</dbReference>
<proteinExistence type="predicted"/>
<reference evidence="5 6" key="1">
    <citation type="submission" date="2017-03" db="EMBL/GenBank/DDBJ databases">
        <title>Complete genome sequence of Blastomonas fulva degrading microcsystin LR.</title>
        <authorList>
            <person name="Lee H.-g."/>
            <person name="Jin L."/>
            <person name="oh H.-M."/>
        </authorList>
    </citation>
    <scope>NUCLEOTIDE SEQUENCE [LARGE SCALE GENOMIC DNA]</scope>
    <source>
        <strain evidence="5 6">T2</strain>
    </source>
</reference>
<evidence type="ECO:0000256" key="1">
    <source>
        <dbReference type="ARBA" id="ARBA00023015"/>
    </source>
</evidence>
<dbReference type="PANTHER" id="PTHR43537:SF5">
    <property type="entry name" value="UXU OPERON TRANSCRIPTIONAL REGULATOR"/>
    <property type="match status" value="1"/>
</dbReference>
<name>A0ABM6M373_9SPHN</name>
<dbReference type="Gene3D" id="1.10.10.10">
    <property type="entry name" value="Winged helix-like DNA-binding domain superfamily/Winged helix DNA-binding domain"/>
    <property type="match status" value="1"/>
</dbReference>
<feature type="domain" description="HTH gntR-type" evidence="4">
    <location>
        <begin position="4"/>
        <end position="71"/>
    </location>
</feature>
<dbReference type="InterPro" id="IPR000524">
    <property type="entry name" value="Tscrpt_reg_HTH_GntR"/>
</dbReference>
<keyword evidence="6" id="KW-1185">Reference proteome</keyword>
<evidence type="ECO:0000256" key="2">
    <source>
        <dbReference type="ARBA" id="ARBA00023125"/>
    </source>
</evidence>
<evidence type="ECO:0000313" key="5">
    <source>
        <dbReference type="EMBL" id="ASR50310.1"/>
    </source>
</evidence>
<sequence length="197" mass="21721">MSPAHVIEPTYEAIKRRLMHGHWPPGTRLEAARIADLLHVSITPVRDSLYRLTGERMVDFTHGEGFHAPRMTESDLRGMLELHLVLMLAALATQVRDSITPVGRLDKGSDGFGLLFLAIARRSGNAELASCIAGLGDRLHIARLADTEILGDTADEHGALEAAYSKNATHPEVRALLLHYHERRAQEAAAYIRHITA</sequence>
<gene>
    <name evidence="5" type="ORF">B5J99_01515</name>
</gene>
<dbReference type="EMBL" id="CP020083">
    <property type="protein sequence ID" value="ASR50310.1"/>
    <property type="molecule type" value="Genomic_DNA"/>
</dbReference>
<dbReference type="Pfam" id="PF00392">
    <property type="entry name" value="GntR"/>
    <property type="match status" value="1"/>
</dbReference>
<organism evidence="5 6">
    <name type="scientific">Blastomonas fulva</name>
    <dbReference type="NCBI Taxonomy" id="1550728"/>
    <lineage>
        <taxon>Bacteria</taxon>
        <taxon>Pseudomonadati</taxon>
        <taxon>Pseudomonadota</taxon>
        <taxon>Alphaproteobacteria</taxon>
        <taxon>Sphingomonadales</taxon>
        <taxon>Sphingomonadaceae</taxon>
        <taxon>Blastomonas</taxon>
    </lineage>
</organism>